<accession>A0A0N8H7I0</accession>
<keyword evidence="2" id="KW-0479">Metal-binding</keyword>
<dbReference type="STRING" id="78410.A0A0N8H7I0"/>
<evidence type="ECO:0000259" key="7">
    <source>
        <dbReference type="Pfam" id="PF04082"/>
    </source>
</evidence>
<evidence type="ECO:0000256" key="5">
    <source>
        <dbReference type="ARBA" id="ARBA00022833"/>
    </source>
</evidence>
<name>A0A0N8H7I0_9HYPO</name>
<proteinExistence type="predicted"/>
<dbReference type="EMBL" id="LKCW01000058">
    <property type="protein sequence ID" value="KPM41828.1"/>
    <property type="molecule type" value="Genomic_DNA"/>
</dbReference>
<gene>
    <name evidence="8" type="ORF">AK830_g4738</name>
</gene>
<dbReference type="GO" id="GO:0008270">
    <property type="term" value="F:zinc ion binding"/>
    <property type="evidence" value="ECO:0007669"/>
    <property type="project" value="UniProtKB-KW"/>
</dbReference>
<dbReference type="Pfam" id="PF04082">
    <property type="entry name" value="Fungal_trans"/>
    <property type="match status" value="1"/>
</dbReference>
<evidence type="ECO:0000256" key="1">
    <source>
        <dbReference type="ARBA" id="ARBA00004123"/>
    </source>
</evidence>
<dbReference type="InterPro" id="IPR051059">
    <property type="entry name" value="VerF-like"/>
</dbReference>
<keyword evidence="4" id="KW-0863">Zinc-finger</keyword>
<evidence type="ECO:0000313" key="9">
    <source>
        <dbReference type="Proteomes" id="UP000050424"/>
    </source>
</evidence>
<feature type="domain" description="Xylanolytic transcriptional activator regulatory" evidence="7">
    <location>
        <begin position="90"/>
        <end position="242"/>
    </location>
</feature>
<evidence type="ECO:0000256" key="2">
    <source>
        <dbReference type="ARBA" id="ARBA00022723"/>
    </source>
</evidence>
<evidence type="ECO:0000313" key="8">
    <source>
        <dbReference type="EMBL" id="KPM41828.1"/>
    </source>
</evidence>
<dbReference type="AlphaFoldDB" id="A0A0N8H7I0"/>
<dbReference type="GO" id="GO:0000785">
    <property type="term" value="C:chromatin"/>
    <property type="evidence" value="ECO:0007669"/>
    <property type="project" value="TreeGrafter"/>
</dbReference>
<evidence type="ECO:0000256" key="6">
    <source>
        <dbReference type="ARBA" id="ARBA00023242"/>
    </source>
</evidence>
<reference evidence="8 9" key="1">
    <citation type="submission" date="2015-09" db="EMBL/GenBank/DDBJ databases">
        <title>Draft genome of a European isolate of the apple canker pathogen Neonectria ditissima.</title>
        <authorList>
            <person name="Gomez-Cortecero A."/>
            <person name="Harrison R.J."/>
            <person name="Armitage A.D."/>
        </authorList>
    </citation>
    <scope>NUCLEOTIDE SEQUENCE [LARGE SCALE GENOMIC DNA]</scope>
    <source>
        <strain evidence="8 9">R09/05</strain>
    </source>
</reference>
<sequence length="268" mass="31176">MSTLRRRILKKRFEKEARQKVSQKVNFTKVAAGNHQPSQLHHRRCEKNAPECLVIWQYLTASCTRHQNRRKILFSPHDISWLFKLPQYIAAYFDRFHPTLPALHWPSIDMATTREPLLQAIACIGAVYHSPGHKFSLVLFEAGLKSLDQYTREDRSRFREVWVIQAYLLFEYFATYSCQEDLFPRALGVHRTLVDAAREFQMLQDGAALNSGSSDTSMDRNDGLDSEETRWKTFIESESQKRPDHLLALLSGFSNIHQLQYQTTPLCT</sequence>
<comment type="caution">
    <text evidence="8">The sequence shown here is derived from an EMBL/GenBank/DDBJ whole genome shotgun (WGS) entry which is preliminary data.</text>
</comment>
<dbReference type="PANTHER" id="PTHR40626">
    <property type="entry name" value="MIP31509P"/>
    <property type="match status" value="1"/>
</dbReference>
<evidence type="ECO:0000256" key="3">
    <source>
        <dbReference type="ARBA" id="ARBA00022737"/>
    </source>
</evidence>
<keyword evidence="9" id="KW-1185">Reference proteome</keyword>
<dbReference type="GO" id="GO:0000978">
    <property type="term" value="F:RNA polymerase II cis-regulatory region sequence-specific DNA binding"/>
    <property type="evidence" value="ECO:0007669"/>
    <property type="project" value="InterPro"/>
</dbReference>
<dbReference type="GO" id="GO:0006351">
    <property type="term" value="P:DNA-templated transcription"/>
    <property type="evidence" value="ECO:0007669"/>
    <property type="project" value="InterPro"/>
</dbReference>
<comment type="subcellular location">
    <subcellularLocation>
        <location evidence="1">Nucleus</location>
    </subcellularLocation>
</comment>
<keyword evidence="6" id="KW-0539">Nucleus</keyword>
<dbReference type="Proteomes" id="UP000050424">
    <property type="component" value="Unassembled WGS sequence"/>
</dbReference>
<dbReference type="InterPro" id="IPR007219">
    <property type="entry name" value="XnlR_reg_dom"/>
</dbReference>
<dbReference type="GO" id="GO:0005634">
    <property type="term" value="C:nucleus"/>
    <property type="evidence" value="ECO:0007669"/>
    <property type="project" value="UniProtKB-SubCell"/>
</dbReference>
<organism evidence="8 9">
    <name type="scientific">Neonectria ditissima</name>
    <dbReference type="NCBI Taxonomy" id="78410"/>
    <lineage>
        <taxon>Eukaryota</taxon>
        <taxon>Fungi</taxon>
        <taxon>Dikarya</taxon>
        <taxon>Ascomycota</taxon>
        <taxon>Pezizomycotina</taxon>
        <taxon>Sordariomycetes</taxon>
        <taxon>Hypocreomycetidae</taxon>
        <taxon>Hypocreales</taxon>
        <taxon>Nectriaceae</taxon>
        <taxon>Neonectria</taxon>
    </lineage>
</organism>
<evidence type="ECO:0000256" key="4">
    <source>
        <dbReference type="ARBA" id="ARBA00022771"/>
    </source>
</evidence>
<protein>
    <recommendedName>
        <fullName evidence="7">Xylanolytic transcriptional activator regulatory domain-containing protein</fullName>
    </recommendedName>
</protein>
<dbReference type="CDD" id="cd12148">
    <property type="entry name" value="fungal_TF_MHR"/>
    <property type="match status" value="1"/>
</dbReference>
<keyword evidence="5" id="KW-0862">Zinc</keyword>
<dbReference type="OrthoDB" id="8117402at2759"/>
<dbReference type="GO" id="GO:0000981">
    <property type="term" value="F:DNA-binding transcription factor activity, RNA polymerase II-specific"/>
    <property type="evidence" value="ECO:0007669"/>
    <property type="project" value="InterPro"/>
</dbReference>
<dbReference type="PANTHER" id="PTHR40626:SF11">
    <property type="entry name" value="ZINC FINGER PROTEIN YPR022C"/>
    <property type="match status" value="1"/>
</dbReference>
<keyword evidence="3" id="KW-0677">Repeat</keyword>